<name>T1ABF8_9ZZZZ</name>
<feature type="coiled-coil region" evidence="1">
    <location>
        <begin position="225"/>
        <end position="252"/>
    </location>
</feature>
<accession>T1ABF8</accession>
<feature type="non-terminal residue" evidence="2">
    <location>
        <position position="272"/>
    </location>
</feature>
<evidence type="ECO:0000313" key="2">
    <source>
        <dbReference type="EMBL" id="EQD58076.1"/>
    </source>
</evidence>
<evidence type="ECO:0000256" key="1">
    <source>
        <dbReference type="SAM" id="Coils"/>
    </source>
</evidence>
<proteinExistence type="predicted"/>
<dbReference type="AlphaFoldDB" id="T1ABF8"/>
<protein>
    <submittedName>
        <fullName evidence="2">Uncharacterized protein</fullName>
    </submittedName>
</protein>
<feature type="non-terminal residue" evidence="2">
    <location>
        <position position="1"/>
    </location>
</feature>
<comment type="caution">
    <text evidence="2">The sequence shown here is derived from an EMBL/GenBank/DDBJ whole genome shotgun (WGS) entry which is preliminary data.</text>
</comment>
<gene>
    <name evidence="2" type="ORF">B2A_04536</name>
</gene>
<dbReference type="EMBL" id="AUZZ01003052">
    <property type="protein sequence ID" value="EQD58076.1"/>
    <property type="molecule type" value="Genomic_DNA"/>
</dbReference>
<reference evidence="2" key="2">
    <citation type="journal article" date="2014" name="ISME J.">
        <title>Microbial stratification in low pH oxic and suboxic macroscopic growths along an acid mine drainage.</title>
        <authorList>
            <person name="Mendez-Garcia C."/>
            <person name="Mesa V."/>
            <person name="Sprenger R.R."/>
            <person name="Richter M."/>
            <person name="Diez M.S."/>
            <person name="Solano J."/>
            <person name="Bargiela R."/>
            <person name="Golyshina O.V."/>
            <person name="Manteca A."/>
            <person name="Ramos J.L."/>
            <person name="Gallego J.R."/>
            <person name="Llorente I."/>
            <person name="Martins Dos Santos V.A."/>
            <person name="Jensen O.N."/>
            <person name="Pelaez A.I."/>
            <person name="Sanchez J."/>
            <person name="Ferrer M."/>
        </authorList>
    </citation>
    <scope>NUCLEOTIDE SEQUENCE</scope>
</reference>
<reference evidence="2" key="1">
    <citation type="submission" date="2013-08" db="EMBL/GenBank/DDBJ databases">
        <authorList>
            <person name="Mendez C."/>
            <person name="Richter M."/>
            <person name="Ferrer M."/>
            <person name="Sanchez J."/>
        </authorList>
    </citation>
    <scope>NUCLEOTIDE SEQUENCE</scope>
</reference>
<organism evidence="2">
    <name type="scientific">mine drainage metagenome</name>
    <dbReference type="NCBI Taxonomy" id="410659"/>
    <lineage>
        <taxon>unclassified sequences</taxon>
        <taxon>metagenomes</taxon>
        <taxon>ecological metagenomes</taxon>
    </lineage>
</organism>
<keyword evidence="1" id="KW-0175">Coiled coil</keyword>
<sequence length="272" mass="30498">TTELENREPRFGQVGGARRVARTIFLGSAPSSVSNQVTARGLDRARIVLGCLQPGQVASVYSDALNRLADRLHYLNASGDKAQDTTRFWFDTRANLRREMEDRKRRFDDKTEVRGKIADALKRVVGNTPSFDGVHIFTPHADVPDDTALRLVVLPPEHWYSRDEARAAHDAVLAYVRHNGSKPRYRSNRLIFLAPDHGTLARVTDAARTALAWGSIVDDVTEGRLNIDLLQKNQAEKELRAAEEVLPRAARECYRWLLCPVQEAPADPKPTV</sequence>